<organism evidence="5 6">
    <name type="scientific">Brachybacterium tyrofermentans</name>
    <dbReference type="NCBI Taxonomy" id="47848"/>
    <lineage>
        <taxon>Bacteria</taxon>
        <taxon>Bacillati</taxon>
        <taxon>Actinomycetota</taxon>
        <taxon>Actinomycetes</taxon>
        <taxon>Micrococcales</taxon>
        <taxon>Dermabacteraceae</taxon>
        <taxon>Brachybacterium</taxon>
    </lineage>
</organism>
<dbReference type="RefSeq" id="WP_193117980.1">
    <property type="nucleotide sequence ID" value="NZ_BAAAIR010000033.1"/>
</dbReference>
<evidence type="ECO:0000313" key="6">
    <source>
        <dbReference type="Proteomes" id="UP001595937"/>
    </source>
</evidence>
<protein>
    <submittedName>
        <fullName evidence="5">Family 20 glycosylhydrolase</fullName>
    </submittedName>
</protein>
<dbReference type="Gene3D" id="3.20.20.80">
    <property type="entry name" value="Glycosidases"/>
    <property type="match status" value="1"/>
</dbReference>
<reference evidence="6" key="1">
    <citation type="journal article" date="2019" name="Int. J. Syst. Evol. Microbiol.">
        <title>The Global Catalogue of Microorganisms (GCM) 10K type strain sequencing project: providing services to taxonomists for standard genome sequencing and annotation.</title>
        <authorList>
            <consortium name="The Broad Institute Genomics Platform"/>
            <consortium name="The Broad Institute Genome Sequencing Center for Infectious Disease"/>
            <person name="Wu L."/>
            <person name="Ma J."/>
        </authorList>
    </citation>
    <scope>NUCLEOTIDE SEQUENCE [LARGE SCALE GENOMIC DNA]</scope>
    <source>
        <strain evidence="6">CGMCC 1.16455</strain>
    </source>
</reference>
<evidence type="ECO:0000256" key="2">
    <source>
        <dbReference type="ARBA" id="ARBA00022801"/>
    </source>
</evidence>
<sequence>MTSSDSGAGRRLPTDRRPVPSASGPTAPSGLGAADYRGLSLDVGRKSFTADAVVQLIGRLGELGFTALHLHLTETHRVGVRLPGFEELAADDAWGTEDVAQIVAAAEAAGIALLPEIDLPSHAAALLVGREHLQLVDRHGHVHEDRLDISRPEALELALDLMEAVAGLFPGDAIHLGGDEFFAAPWEDEDAQNPERFPSLLAHARSLVGPAATALDSYALFVNTLAARAIELGRTPLLWNDHVVPASDEPLAPISTDVVLDVWIRWRDWTPSVEDYLRSGYRVINSHGDQLYAVLSEDGPFAPHGARRFGLLTDTFSPRRFMGLAAEDVHLEVPAVSAGTPDPVLGASLSVWCDAPDVMGERELLERLDTWIVPFARIMAATGLAESSEAWNDGRSTD</sequence>
<feature type="region of interest" description="Disordered" evidence="3">
    <location>
        <begin position="1"/>
        <end position="31"/>
    </location>
</feature>
<evidence type="ECO:0000256" key="3">
    <source>
        <dbReference type="SAM" id="MobiDB-lite"/>
    </source>
</evidence>
<dbReference type="InterPro" id="IPR025705">
    <property type="entry name" value="Beta_hexosaminidase_sua/sub"/>
</dbReference>
<dbReference type="InterPro" id="IPR017853">
    <property type="entry name" value="GH"/>
</dbReference>
<evidence type="ECO:0000259" key="4">
    <source>
        <dbReference type="Pfam" id="PF00728"/>
    </source>
</evidence>
<dbReference type="InterPro" id="IPR052764">
    <property type="entry name" value="GH20_Enzymes"/>
</dbReference>
<comment type="similarity">
    <text evidence="1">Belongs to the glycosyl hydrolase 20 family.</text>
</comment>
<dbReference type="Proteomes" id="UP001595937">
    <property type="component" value="Unassembled WGS sequence"/>
</dbReference>
<dbReference type="EMBL" id="JBHSLN010000087">
    <property type="protein sequence ID" value="MFC5299208.1"/>
    <property type="molecule type" value="Genomic_DNA"/>
</dbReference>
<dbReference type="InterPro" id="IPR015883">
    <property type="entry name" value="Glyco_hydro_20_cat"/>
</dbReference>
<comment type="caution">
    <text evidence="5">The sequence shown here is derived from an EMBL/GenBank/DDBJ whole genome shotgun (WGS) entry which is preliminary data.</text>
</comment>
<accession>A0ABW0FK75</accession>
<dbReference type="GeneID" id="303296860"/>
<proteinExistence type="inferred from homology"/>
<dbReference type="PANTHER" id="PTHR43678">
    <property type="entry name" value="PUTATIVE (AFU_ORTHOLOGUE AFUA_2G00640)-RELATED"/>
    <property type="match status" value="1"/>
</dbReference>
<dbReference type="SUPFAM" id="SSF51445">
    <property type="entry name" value="(Trans)glycosidases"/>
    <property type="match status" value="1"/>
</dbReference>
<name>A0ABW0FK75_9MICO</name>
<dbReference type="PANTHER" id="PTHR43678:SF1">
    <property type="entry name" value="BETA-N-ACETYLHEXOSAMINIDASE"/>
    <property type="match status" value="1"/>
</dbReference>
<dbReference type="Pfam" id="PF00728">
    <property type="entry name" value="Glyco_hydro_20"/>
    <property type="match status" value="1"/>
</dbReference>
<keyword evidence="6" id="KW-1185">Reference proteome</keyword>
<gene>
    <name evidence="5" type="ORF">ACFPK8_16960</name>
</gene>
<dbReference type="PRINTS" id="PR00738">
    <property type="entry name" value="GLHYDRLASE20"/>
</dbReference>
<keyword evidence="2" id="KW-0378">Hydrolase</keyword>
<evidence type="ECO:0000256" key="1">
    <source>
        <dbReference type="ARBA" id="ARBA00006285"/>
    </source>
</evidence>
<evidence type="ECO:0000313" key="5">
    <source>
        <dbReference type="EMBL" id="MFC5299208.1"/>
    </source>
</evidence>
<feature type="domain" description="Glycoside hydrolase family 20 catalytic" evidence="4">
    <location>
        <begin position="36"/>
        <end position="294"/>
    </location>
</feature>